<keyword evidence="6" id="KW-1185">Reference proteome</keyword>
<dbReference type="InterPro" id="IPR000070">
    <property type="entry name" value="Pectinesterase_cat"/>
</dbReference>
<dbReference type="PANTHER" id="PTHR43695">
    <property type="entry name" value="PUTATIVE (AFU_ORTHOLOGUE AFUA_2G17250)-RELATED"/>
    <property type="match status" value="1"/>
</dbReference>
<accession>A0ABV4GYA0</accession>
<dbReference type="Gene3D" id="3.40.50.1110">
    <property type="entry name" value="SGNH hydrolase"/>
    <property type="match status" value="1"/>
</dbReference>
<feature type="domain" description="Pectinesterase catalytic" evidence="4">
    <location>
        <begin position="29"/>
        <end position="226"/>
    </location>
</feature>
<keyword evidence="2" id="KW-0378">Hydrolase</keyword>
<evidence type="ECO:0000256" key="1">
    <source>
        <dbReference type="ARBA" id="ARBA00008668"/>
    </source>
</evidence>
<dbReference type="PANTHER" id="PTHR43695:SF1">
    <property type="entry name" value="RHAMNOGALACTURONAN ACETYLESTERASE"/>
    <property type="match status" value="1"/>
</dbReference>
<dbReference type="SUPFAM" id="SSF52266">
    <property type="entry name" value="SGNH hydrolase"/>
    <property type="match status" value="1"/>
</dbReference>
<name>A0ABV4GYA0_9ACTN</name>
<comment type="similarity">
    <text evidence="1">Belongs to the 'GDSL' lipolytic enzyme family.</text>
</comment>
<comment type="caution">
    <text evidence="5">The sequence shown here is derived from an EMBL/GenBank/DDBJ whole genome shotgun (WGS) entry which is preliminary data.</text>
</comment>
<dbReference type="Pfam" id="PF01095">
    <property type="entry name" value="Pectinesterase"/>
    <property type="match status" value="1"/>
</dbReference>
<protein>
    <submittedName>
        <fullName evidence="5">Pectinesterase family protein</fullName>
    </submittedName>
</protein>
<dbReference type="InterPro" id="IPR037459">
    <property type="entry name" value="RhgT-like"/>
</dbReference>
<dbReference type="RefSeq" id="WP_370440533.1">
    <property type="nucleotide sequence ID" value="NZ_JBGFTU010000005.1"/>
</dbReference>
<dbReference type="InterPro" id="IPR012334">
    <property type="entry name" value="Pectin_lyas_fold"/>
</dbReference>
<keyword evidence="3" id="KW-0063">Aspartyl esterase</keyword>
<evidence type="ECO:0000259" key="4">
    <source>
        <dbReference type="Pfam" id="PF01095"/>
    </source>
</evidence>
<dbReference type="SUPFAM" id="SSF51126">
    <property type="entry name" value="Pectin lyase-like"/>
    <property type="match status" value="1"/>
</dbReference>
<sequence>MTRTAVVGDDAELLPSIGRALADPAVTEIVVHPGRYVEHLRIEPRPAPLTIRSLTGRAQDVVLTFDLCQGDRDRTGLPYGQDCATLTVAADDVTLADLTVENTFDRDAEPDQVEAQAIALRTLGDRITVQRCRVLARQDTLLLDAPGWSDVRHVHLLDCLVEGDVDFVYGRATAVLEGGEVRSNGPGWVSAPSTARENPRGLLFSGVRFTGPGLPEGSVHLGRPWHPGGKPDAIGQALFVDCEFGPHLSPEGFTEMAGFDWREARFGVRGGTGANPGWPAVLAGSPCRPAEFLAGWGGPPAPTGRIVVVSDSTASDYPPERAPRTGWAQVLAGCTGTEVVNRAISGASTTSFLASGAFDETLEQVRPGDLLLIAFGHNDTKPDERHADVHRTYPSNLRRMVVGARARGAHPVLLTSVERRSFDAGGRARSTHGGHPEAVRRLAQADGVAWFDLTVASRRLWQDQGEEGSRDSFLWFGPGVHAGYPDGERDDTHLSRAGAVAVAGLVTRGLRDLGLLR</sequence>
<evidence type="ECO:0000313" key="5">
    <source>
        <dbReference type="EMBL" id="MEZ0164288.1"/>
    </source>
</evidence>
<evidence type="ECO:0000256" key="3">
    <source>
        <dbReference type="ARBA" id="ARBA00023085"/>
    </source>
</evidence>
<dbReference type="CDD" id="cd01821">
    <property type="entry name" value="Rhamnogalacturan_acetylesterase_like"/>
    <property type="match status" value="1"/>
</dbReference>
<dbReference type="Gene3D" id="2.160.20.10">
    <property type="entry name" value="Single-stranded right-handed beta-helix, Pectin lyase-like"/>
    <property type="match status" value="1"/>
</dbReference>
<organism evidence="5 6">
    <name type="scientific">Kineococcus halophytocola</name>
    <dbReference type="NCBI Taxonomy" id="3234027"/>
    <lineage>
        <taxon>Bacteria</taxon>
        <taxon>Bacillati</taxon>
        <taxon>Actinomycetota</taxon>
        <taxon>Actinomycetes</taxon>
        <taxon>Kineosporiales</taxon>
        <taxon>Kineosporiaceae</taxon>
        <taxon>Kineococcus</taxon>
    </lineage>
</organism>
<evidence type="ECO:0000256" key="2">
    <source>
        <dbReference type="ARBA" id="ARBA00022801"/>
    </source>
</evidence>
<dbReference type="InterPro" id="IPR036514">
    <property type="entry name" value="SGNH_hydro_sf"/>
</dbReference>
<dbReference type="EMBL" id="JBGFTU010000005">
    <property type="protein sequence ID" value="MEZ0164288.1"/>
    <property type="molecule type" value="Genomic_DNA"/>
</dbReference>
<dbReference type="InterPro" id="IPR011050">
    <property type="entry name" value="Pectin_lyase_fold/virulence"/>
</dbReference>
<proteinExistence type="inferred from homology"/>
<gene>
    <name evidence="5" type="ORF">AB2L27_05840</name>
</gene>
<reference evidence="5 6" key="1">
    <citation type="submission" date="2024-07" db="EMBL/GenBank/DDBJ databases">
        <authorList>
            <person name="Thanompreechachai J."/>
            <person name="Duangmal K."/>
        </authorList>
    </citation>
    <scope>NUCLEOTIDE SEQUENCE [LARGE SCALE GENOMIC DNA]</scope>
    <source>
        <strain evidence="5 6">LSe6-4</strain>
    </source>
</reference>
<dbReference type="Proteomes" id="UP001565927">
    <property type="component" value="Unassembled WGS sequence"/>
</dbReference>
<evidence type="ECO:0000313" key="6">
    <source>
        <dbReference type="Proteomes" id="UP001565927"/>
    </source>
</evidence>